<dbReference type="GO" id="GO:0000151">
    <property type="term" value="C:ubiquitin ligase complex"/>
    <property type="evidence" value="ECO:0007669"/>
    <property type="project" value="TreeGrafter"/>
</dbReference>
<evidence type="ECO:0000256" key="1">
    <source>
        <dbReference type="ARBA" id="ARBA00022786"/>
    </source>
</evidence>
<evidence type="ECO:0000313" key="5">
    <source>
        <dbReference type="Proteomes" id="UP001432322"/>
    </source>
</evidence>
<dbReference type="PANTHER" id="PTHR12281">
    <property type="entry name" value="RP42 RELATED"/>
    <property type="match status" value="1"/>
</dbReference>
<dbReference type="InterPro" id="IPR005176">
    <property type="entry name" value="PONY_dom"/>
</dbReference>
<dbReference type="Pfam" id="PF14555">
    <property type="entry name" value="UBA_4"/>
    <property type="match status" value="1"/>
</dbReference>
<feature type="domain" description="DCUN1" evidence="3">
    <location>
        <begin position="113"/>
        <end position="304"/>
    </location>
</feature>
<accession>A0AAV5VP36</accession>
<evidence type="ECO:0000313" key="4">
    <source>
        <dbReference type="EMBL" id="GMT21289.1"/>
    </source>
</evidence>
<dbReference type="FunFam" id="1.10.238.10:FF:000030">
    <property type="entry name" value="DCN1-like protein"/>
    <property type="match status" value="1"/>
</dbReference>
<dbReference type="Proteomes" id="UP001432322">
    <property type="component" value="Unassembled WGS sequence"/>
</dbReference>
<proteinExistence type="predicted"/>
<dbReference type="EMBL" id="BTSY01000004">
    <property type="protein sequence ID" value="GMT21289.1"/>
    <property type="molecule type" value="Genomic_DNA"/>
</dbReference>
<dbReference type="InterPro" id="IPR042460">
    <property type="entry name" value="DCN1-like_PONY"/>
</dbReference>
<dbReference type="FunFam" id="1.10.238.200:FF:000003">
    <property type="entry name" value="DCN1-like protein 3"/>
    <property type="match status" value="1"/>
</dbReference>
<name>A0AAV5VP36_9BILA</name>
<dbReference type="Pfam" id="PF03556">
    <property type="entry name" value="Cullin_binding"/>
    <property type="match status" value="1"/>
</dbReference>
<dbReference type="GO" id="GO:0097602">
    <property type="term" value="F:cullin family protein binding"/>
    <property type="evidence" value="ECO:0007669"/>
    <property type="project" value="TreeGrafter"/>
</dbReference>
<evidence type="ECO:0000259" key="3">
    <source>
        <dbReference type="PROSITE" id="PS51229"/>
    </source>
</evidence>
<dbReference type="GO" id="GO:0045116">
    <property type="term" value="P:protein neddylation"/>
    <property type="evidence" value="ECO:0007669"/>
    <property type="project" value="TreeGrafter"/>
</dbReference>
<dbReference type="GO" id="GO:0005886">
    <property type="term" value="C:plasma membrane"/>
    <property type="evidence" value="ECO:0007669"/>
    <property type="project" value="UniProtKB-ARBA"/>
</dbReference>
<keyword evidence="1" id="KW-0833">Ubl conjugation pathway</keyword>
<keyword evidence="5" id="KW-1185">Reference proteome</keyword>
<dbReference type="GO" id="GO:0031624">
    <property type="term" value="F:ubiquitin conjugating enzyme binding"/>
    <property type="evidence" value="ECO:0007669"/>
    <property type="project" value="TreeGrafter"/>
</dbReference>
<dbReference type="InterPro" id="IPR014764">
    <property type="entry name" value="DCN-prot"/>
</dbReference>
<dbReference type="AlphaFoldDB" id="A0AAV5VP36"/>
<dbReference type="PANTHER" id="PTHR12281:SF32">
    <property type="entry name" value="DCN1-LIKE PROTEIN"/>
    <property type="match status" value="1"/>
</dbReference>
<comment type="caution">
    <text evidence="4">The sequence shown here is derived from an EMBL/GenBank/DDBJ whole genome shotgun (WGS) entry which is preliminary data.</text>
</comment>
<reference evidence="4" key="1">
    <citation type="submission" date="2023-10" db="EMBL/GenBank/DDBJ databases">
        <title>Genome assembly of Pristionchus species.</title>
        <authorList>
            <person name="Yoshida K."/>
            <person name="Sommer R.J."/>
        </authorList>
    </citation>
    <scope>NUCLEOTIDE SEQUENCE</scope>
    <source>
        <strain evidence="4">RS5133</strain>
    </source>
</reference>
<dbReference type="InterPro" id="IPR009060">
    <property type="entry name" value="UBA-like_sf"/>
</dbReference>
<dbReference type="Gene3D" id="1.10.238.10">
    <property type="entry name" value="EF-hand"/>
    <property type="match status" value="1"/>
</dbReference>
<dbReference type="GO" id="GO:2000436">
    <property type="term" value="P:positive regulation of protein neddylation"/>
    <property type="evidence" value="ECO:0007669"/>
    <property type="project" value="UniProtKB-ARBA"/>
</dbReference>
<dbReference type="Gene3D" id="1.10.238.200">
    <property type="entry name" value="Cullin, PONY binding domain"/>
    <property type="match status" value="1"/>
</dbReference>
<gene>
    <name evidence="4" type="ORF">PFISCL1PPCAC_12586</name>
</gene>
<feature type="non-terminal residue" evidence="4">
    <location>
        <position position="1"/>
    </location>
</feature>
<dbReference type="GO" id="GO:0032182">
    <property type="term" value="F:ubiquitin-like protein binding"/>
    <property type="evidence" value="ECO:0007669"/>
    <property type="project" value="TreeGrafter"/>
</dbReference>
<organism evidence="4 5">
    <name type="scientific">Pristionchus fissidentatus</name>
    <dbReference type="NCBI Taxonomy" id="1538716"/>
    <lineage>
        <taxon>Eukaryota</taxon>
        <taxon>Metazoa</taxon>
        <taxon>Ecdysozoa</taxon>
        <taxon>Nematoda</taxon>
        <taxon>Chromadorea</taxon>
        <taxon>Rhabditida</taxon>
        <taxon>Rhabditina</taxon>
        <taxon>Diplogasteromorpha</taxon>
        <taxon>Diplogasteroidea</taxon>
        <taxon>Neodiplogasteridae</taxon>
        <taxon>Pristionchus</taxon>
    </lineage>
</organism>
<dbReference type="SUPFAM" id="SSF46934">
    <property type="entry name" value="UBA-like"/>
    <property type="match status" value="1"/>
</dbReference>
<evidence type="ECO:0000256" key="2">
    <source>
        <dbReference type="RuleBase" id="RU410713"/>
    </source>
</evidence>
<sequence>TDTSDDDLVSVYSNQLTLAPPKSKRSRLGVGAVAVESGLGSETSEGLSHAKGMSTRLLPAQRTALKSFVSLTQTNEKIALTCLQRAQFNVQSAVEHYYEHQTYYETAQPNGVKGGSKVKMLFDRYANDPQDQLPDKIGPNGIMRLLDDLGLDAEDRKVLVLAYKLNAEVQCEFSWEEWKKGMEDMHVDSVDSLRQRLGQIDYGLRDLAQFKPLYTFTFTYSKAAGQRNLDIEVALAYWKILFKDQFALFPLWEEFMTVAYKKSVTKDTWNLLFDFVFSIKSDLSNYDEEESWPVVLDDFVNWARPRINSGATQS</sequence>
<dbReference type="Gene3D" id="1.10.8.10">
    <property type="entry name" value="DNA helicase RuvA subunit, C-terminal domain"/>
    <property type="match status" value="1"/>
</dbReference>
<protein>
    <recommendedName>
        <fullName evidence="2">Defective in cullin neddylation protein</fullName>
    </recommendedName>
</protein>
<comment type="function">
    <text evidence="2">Neddylation of cullins play an essential role in the regulation of SCF-type complexes activity.</text>
</comment>
<dbReference type="PROSITE" id="PS51229">
    <property type="entry name" value="DCUN1"/>
    <property type="match status" value="1"/>
</dbReference>